<dbReference type="Pfam" id="PF07681">
    <property type="entry name" value="DoxX"/>
    <property type="match status" value="1"/>
</dbReference>
<dbReference type="PANTHER" id="PTHR39157:SF1">
    <property type="entry name" value="DOXX FAMILY PROTEIN"/>
    <property type="match status" value="1"/>
</dbReference>
<accession>A0ABV5KL50</accession>
<evidence type="ECO:0000256" key="5">
    <source>
        <dbReference type="SAM" id="Phobius"/>
    </source>
</evidence>
<dbReference type="EMBL" id="JBHMDO010000012">
    <property type="protein sequence ID" value="MFB9325635.1"/>
    <property type="molecule type" value="Genomic_DNA"/>
</dbReference>
<evidence type="ECO:0000313" key="6">
    <source>
        <dbReference type="EMBL" id="MFB9325635.1"/>
    </source>
</evidence>
<dbReference type="PANTHER" id="PTHR39157">
    <property type="entry name" value="INTEGRAL MEMBRANE PROTEIN-RELATED"/>
    <property type="match status" value="1"/>
</dbReference>
<keyword evidence="7" id="KW-1185">Reference proteome</keyword>
<sequence length="170" mass="18545">MIIRFLRENVFAAGLLLLLRLYVGWKWLDGGFHKLKDGFDASGFLKGAVANPVVERGTNELIYPTYTGFIKHFALPNAGLFNWLIPFGETLVGLGLILGGLTAVAAFFGVFMNFMFAFAGSVSSNPWMILLGAIIAISGSNAGRLGLDYYLLPALRKLRGKREAQQELAA</sequence>
<dbReference type="InterPro" id="IPR032808">
    <property type="entry name" value="DoxX"/>
</dbReference>
<keyword evidence="2 5" id="KW-0812">Transmembrane</keyword>
<protein>
    <submittedName>
        <fullName evidence="6">DoxX family membrane protein</fullName>
    </submittedName>
</protein>
<comment type="subcellular location">
    <subcellularLocation>
        <location evidence="1">Membrane</location>
        <topology evidence="1">Multi-pass membrane protein</topology>
    </subcellularLocation>
</comment>
<feature type="transmembrane region" description="Helical" evidence="5">
    <location>
        <begin position="91"/>
        <end position="115"/>
    </location>
</feature>
<feature type="transmembrane region" description="Helical" evidence="5">
    <location>
        <begin position="61"/>
        <end position="84"/>
    </location>
</feature>
<gene>
    <name evidence="6" type="ORF">ACFFSY_06825</name>
</gene>
<evidence type="ECO:0000313" key="7">
    <source>
        <dbReference type="Proteomes" id="UP001589747"/>
    </source>
</evidence>
<name>A0ABV5KL50_9BACL</name>
<feature type="transmembrane region" description="Helical" evidence="5">
    <location>
        <begin position="127"/>
        <end position="152"/>
    </location>
</feature>
<keyword evidence="3 5" id="KW-1133">Transmembrane helix</keyword>
<comment type="caution">
    <text evidence="6">The sequence shown here is derived from an EMBL/GenBank/DDBJ whole genome shotgun (WGS) entry which is preliminary data.</text>
</comment>
<dbReference type="RefSeq" id="WP_377491849.1">
    <property type="nucleotide sequence ID" value="NZ_JBHMDO010000012.1"/>
</dbReference>
<feature type="transmembrane region" description="Helical" evidence="5">
    <location>
        <begin position="9"/>
        <end position="28"/>
    </location>
</feature>
<proteinExistence type="predicted"/>
<evidence type="ECO:0000256" key="2">
    <source>
        <dbReference type="ARBA" id="ARBA00022692"/>
    </source>
</evidence>
<reference evidence="6 7" key="1">
    <citation type="submission" date="2024-09" db="EMBL/GenBank/DDBJ databases">
        <authorList>
            <person name="Sun Q."/>
            <person name="Mori K."/>
        </authorList>
    </citation>
    <scope>NUCLEOTIDE SEQUENCE [LARGE SCALE GENOMIC DNA]</scope>
    <source>
        <strain evidence="6 7">TISTR 2452</strain>
    </source>
</reference>
<evidence type="ECO:0000256" key="1">
    <source>
        <dbReference type="ARBA" id="ARBA00004141"/>
    </source>
</evidence>
<dbReference type="Proteomes" id="UP001589747">
    <property type="component" value="Unassembled WGS sequence"/>
</dbReference>
<evidence type="ECO:0000256" key="4">
    <source>
        <dbReference type="ARBA" id="ARBA00023136"/>
    </source>
</evidence>
<evidence type="ECO:0000256" key="3">
    <source>
        <dbReference type="ARBA" id="ARBA00022989"/>
    </source>
</evidence>
<organism evidence="6 7">
    <name type="scientific">Paenibacillus aurantiacus</name>
    <dbReference type="NCBI Taxonomy" id="1936118"/>
    <lineage>
        <taxon>Bacteria</taxon>
        <taxon>Bacillati</taxon>
        <taxon>Bacillota</taxon>
        <taxon>Bacilli</taxon>
        <taxon>Bacillales</taxon>
        <taxon>Paenibacillaceae</taxon>
        <taxon>Paenibacillus</taxon>
    </lineage>
</organism>
<keyword evidence="4 5" id="KW-0472">Membrane</keyword>